<sequence length="101" mass="10395">FTATLSNPGETDVGIILGNYDEIVIKAGETTGTLVVNTQDSDVYRDADSVTASVIDVIGGNFEAVDFSAATATAQIIDTIDTTTVSLATSDVNEDAASVTF</sequence>
<name>A0A934JZE3_9GAMM</name>
<dbReference type="Proteomes" id="UP000628710">
    <property type="component" value="Unassembled WGS sequence"/>
</dbReference>
<dbReference type="RefSeq" id="WP_199470499.1">
    <property type="nucleotide sequence ID" value="NZ_JAEMNX010000096.1"/>
</dbReference>
<keyword evidence="3" id="KW-1185">Reference proteome</keyword>
<dbReference type="Pfam" id="PF20579">
    <property type="entry name" value="LapA"/>
    <property type="match status" value="1"/>
</dbReference>
<evidence type="ECO:0000259" key="1">
    <source>
        <dbReference type="Pfam" id="PF20579"/>
    </source>
</evidence>
<comment type="caution">
    <text evidence="2">The sequence shown here is derived from an EMBL/GenBank/DDBJ whole genome shotgun (WGS) entry which is preliminary data.</text>
</comment>
<feature type="non-terminal residue" evidence="2">
    <location>
        <position position="101"/>
    </location>
</feature>
<dbReference type="InterPro" id="IPR046779">
    <property type="entry name" value="LapA_adhesin_dom"/>
</dbReference>
<accession>A0A934JZE3</accession>
<dbReference type="AlphaFoldDB" id="A0A934JZE3"/>
<dbReference type="EMBL" id="JAEMNX010000096">
    <property type="protein sequence ID" value="MBJ7540110.1"/>
    <property type="molecule type" value="Genomic_DNA"/>
</dbReference>
<feature type="non-terminal residue" evidence="2">
    <location>
        <position position="1"/>
    </location>
</feature>
<feature type="domain" description="LapA adhesin" evidence="1">
    <location>
        <begin position="1"/>
        <end position="79"/>
    </location>
</feature>
<evidence type="ECO:0000313" key="3">
    <source>
        <dbReference type="Proteomes" id="UP000628710"/>
    </source>
</evidence>
<evidence type="ECO:0000313" key="2">
    <source>
        <dbReference type="EMBL" id="MBJ7540110.1"/>
    </source>
</evidence>
<proteinExistence type="predicted"/>
<protein>
    <recommendedName>
        <fullName evidence="1">LapA adhesin domain-containing protein</fullName>
    </recommendedName>
</protein>
<organism evidence="2 3">
    <name type="scientific">Marinomonas transparens</name>
    <dbReference type="NCBI Taxonomy" id="2795388"/>
    <lineage>
        <taxon>Bacteria</taxon>
        <taxon>Pseudomonadati</taxon>
        <taxon>Pseudomonadota</taxon>
        <taxon>Gammaproteobacteria</taxon>
        <taxon>Oceanospirillales</taxon>
        <taxon>Oceanospirillaceae</taxon>
        <taxon>Marinomonas</taxon>
    </lineage>
</organism>
<gene>
    <name evidence="2" type="ORF">I8J31_20810</name>
</gene>
<reference evidence="2" key="1">
    <citation type="submission" date="2020-12" db="EMBL/GenBank/DDBJ databases">
        <title>Marinomonas arctica sp. nov., a psychrotolerant bacterium isolated from the Arctic.</title>
        <authorList>
            <person name="Zhang Y."/>
        </authorList>
    </citation>
    <scope>NUCLEOTIDE SEQUENCE</scope>
    <source>
        <strain evidence="2">C1424</strain>
    </source>
</reference>